<evidence type="ECO:0000256" key="1">
    <source>
        <dbReference type="ARBA" id="ARBA00022679"/>
    </source>
</evidence>
<proteinExistence type="predicted"/>
<dbReference type="GO" id="GO:0004371">
    <property type="term" value="F:glycerone kinase activity"/>
    <property type="evidence" value="ECO:0007669"/>
    <property type="project" value="InterPro"/>
</dbReference>
<dbReference type="GO" id="GO:0005524">
    <property type="term" value="F:ATP binding"/>
    <property type="evidence" value="ECO:0007669"/>
    <property type="project" value="UniProtKB-KW"/>
</dbReference>
<dbReference type="InterPro" id="IPR036117">
    <property type="entry name" value="DhaL_dom_sf"/>
</dbReference>
<feature type="compositionally biased region" description="Pro residues" evidence="5">
    <location>
        <begin position="338"/>
        <end position="351"/>
    </location>
</feature>
<evidence type="ECO:0000256" key="3">
    <source>
        <dbReference type="ARBA" id="ARBA00022777"/>
    </source>
</evidence>
<keyword evidence="3 8" id="KW-0418">Kinase</keyword>
<dbReference type="SUPFAM" id="SSF101473">
    <property type="entry name" value="DhaL-like"/>
    <property type="match status" value="1"/>
</dbReference>
<dbReference type="PANTHER" id="PTHR28629">
    <property type="entry name" value="TRIOKINASE/FMN CYCLASE"/>
    <property type="match status" value="1"/>
</dbReference>
<dbReference type="PROSITE" id="PS51481">
    <property type="entry name" value="DHAK"/>
    <property type="match status" value="1"/>
</dbReference>
<evidence type="ECO:0000313" key="8">
    <source>
        <dbReference type="EMBL" id="RII39258.1"/>
    </source>
</evidence>
<dbReference type="GO" id="GO:0019563">
    <property type="term" value="P:glycerol catabolic process"/>
    <property type="evidence" value="ECO:0007669"/>
    <property type="project" value="TreeGrafter"/>
</dbReference>
<accession>A0A399J1H7</accession>
<dbReference type="Pfam" id="PF02733">
    <property type="entry name" value="Dak1"/>
    <property type="match status" value="1"/>
</dbReference>
<comment type="caution">
    <text evidence="8">The sequence shown here is derived from an EMBL/GenBank/DDBJ whole genome shotgun (WGS) entry which is preliminary data.</text>
</comment>
<evidence type="ECO:0000256" key="2">
    <source>
        <dbReference type="ARBA" id="ARBA00022741"/>
    </source>
</evidence>
<dbReference type="Gene3D" id="3.40.50.10440">
    <property type="entry name" value="Dihydroxyacetone kinase, domain 1"/>
    <property type="match status" value="1"/>
</dbReference>
<dbReference type="InterPro" id="IPR004006">
    <property type="entry name" value="DhaK_dom"/>
</dbReference>
<dbReference type="FunFam" id="3.40.50.10440:FF:000001">
    <property type="entry name" value="Dihydroxyacetone kinase, DhaK subunit"/>
    <property type="match status" value="1"/>
</dbReference>
<evidence type="ECO:0000256" key="5">
    <source>
        <dbReference type="SAM" id="MobiDB-lite"/>
    </source>
</evidence>
<protein>
    <submittedName>
        <fullName evidence="8">Dihydroxyacetone kinase subunit DhaK</fullName>
        <ecNumber evidence="8">2.7.1.121</ecNumber>
    </submittedName>
</protein>
<evidence type="ECO:0000259" key="6">
    <source>
        <dbReference type="PROSITE" id="PS51480"/>
    </source>
</evidence>
<dbReference type="PROSITE" id="PS51480">
    <property type="entry name" value="DHAL"/>
    <property type="match status" value="1"/>
</dbReference>
<dbReference type="OrthoDB" id="9806345at2"/>
<dbReference type="SUPFAM" id="SSF82549">
    <property type="entry name" value="DAK1/DegV-like"/>
    <property type="match status" value="1"/>
</dbReference>
<evidence type="ECO:0000256" key="4">
    <source>
        <dbReference type="ARBA" id="ARBA00022840"/>
    </source>
</evidence>
<dbReference type="GO" id="GO:0005829">
    <property type="term" value="C:cytosol"/>
    <property type="evidence" value="ECO:0007669"/>
    <property type="project" value="TreeGrafter"/>
</dbReference>
<gene>
    <name evidence="8" type="primary">dhaK</name>
    <name evidence="8" type="ORF">DL237_08920</name>
</gene>
<dbReference type="FunFam" id="1.25.40.340:FF:000002">
    <property type="entry name" value="Dihydroxyacetone kinase, L subunit"/>
    <property type="match status" value="1"/>
</dbReference>
<dbReference type="FunFam" id="3.30.1180.20:FF:000001">
    <property type="entry name" value="Dihydroxyacetone kinase 1"/>
    <property type="match status" value="1"/>
</dbReference>
<dbReference type="InterPro" id="IPR004007">
    <property type="entry name" value="DhaL_dom"/>
</dbReference>
<keyword evidence="4" id="KW-0067">ATP-binding</keyword>
<dbReference type="PANTHER" id="PTHR28629:SF4">
    <property type="entry name" value="TRIOKINASE_FMN CYCLASE"/>
    <property type="match status" value="1"/>
</dbReference>
<dbReference type="Pfam" id="PF02734">
    <property type="entry name" value="Dak2"/>
    <property type="match status" value="1"/>
</dbReference>
<dbReference type="Gene3D" id="1.25.40.340">
    <property type="match status" value="1"/>
</dbReference>
<feature type="domain" description="DhaL" evidence="6">
    <location>
        <begin position="374"/>
        <end position="583"/>
    </location>
</feature>
<dbReference type="EC" id="2.7.1.121" evidence="8"/>
<sequence length="585" mass="58130">MKKLINDVADIVPEALLGYVRATEGLRLIDGRTIVVRADLEQVIAAGQVAIVSGGGSGHEPAHAGYVGQGMLTAAVAGDVFASPSTDAVLEAIRTVAGPGGVLLIVKNYTGDRLNFGLAAQIARGEGIATEMVIVDDDCALGSAAQTAGRRGIAGTVLVHKIAGAAAAAGLPLAEVAATARAAIQAVGSMGVALTPCTVPAAGTPNFNLGPQEIELGLGIHGEAGSERVALRPARDLAQAMIGKIAADRALPQGAPVALLVNNLGATPPMELSIMANDALEACAALGLRVERVICGTLLTAIDMAGVSLSLMQLDDARRQALDAETSAPAWVRATVPPQAPTRPCLAPPPTGTDSRADPAEGANSRATPAEGPNGALPVVLACCAALIEAEPILTRMDQIVGDGDIGRSLASGAAQITAASGTLSALSGGDFWREVGAIVRRSTGGTSGPLYAILATAAGNALDDALDDARTGAGATAPATAPATALATAFGAGVQALQDLGGAAPGDRTMVDALAPAAAAMIGADDLPAALAAAATAARRGAEATRQMPPRRGRSSYIGDRVIGHVDPGAEAVAIWLGAARDAL</sequence>
<name>A0A399J1H7_9RHOB</name>
<dbReference type="EMBL" id="QWJJ01000006">
    <property type="protein sequence ID" value="RII39258.1"/>
    <property type="molecule type" value="Genomic_DNA"/>
</dbReference>
<keyword evidence="9" id="KW-1185">Reference proteome</keyword>
<organism evidence="8 9">
    <name type="scientific">Pseudooceanicola sediminis</name>
    <dbReference type="NCBI Taxonomy" id="2211117"/>
    <lineage>
        <taxon>Bacteria</taxon>
        <taxon>Pseudomonadati</taxon>
        <taxon>Pseudomonadota</taxon>
        <taxon>Alphaproteobacteria</taxon>
        <taxon>Rhodobacterales</taxon>
        <taxon>Paracoccaceae</taxon>
        <taxon>Pseudooceanicola</taxon>
    </lineage>
</organism>
<keyword evidence="2" id="KW-0547">Nucleotide-binding</keyword>
<feature type="region of interest" description="Disordered" evidence="5">
    <location>
        <begin position="334"/>
        <end position="371"/>
    </location>
</feature>
<dbReference type="Gene3D" id="3.30.1180.20">
    <property type="entry name" value="Dihydroxyacetone kinase, domain 2"/>
    <property type="match status" value="1"/>
</dbReference>
<evidence type="ECO:0000313" key="9">
    <source>
        <dbReference type="Proteomes" id="UP000265848"/>
    </source>
</evidence>
<dbReference type="RefSeq" id="WP_119398697.1">
    <property type="nucleotide sequence ID" value="NZ_QWJJ01000006.1"/>
</dbReference>
<feature type="domain" description="DhaK" evidence="7">
    <location>
        <begin position="7"/>
        <end position="331"/>
    </location>
</feature>
<dbReference type="InterPro" id="IPR050861">
    <property type="entry name" value="Dihydroxyacetone_Kinase"/>
</dbReference>
<keyword evidence="1 8" id="KW-0808">Transferase</keyword>
<dbReference type="AlphaFoldDB" id="A0A399J1H7"/>
<dbReference type="Proteomes" id="UP000265848">
    <property type="component" value="Unassembled WGS sequence"/>
</dbReference>
<reference evidence="8 9" key="1">
    <citation type="submission" date="2018-08" db="EMBL/GenBank/DDBJ databases">
        <title>Pseudooceanicola sediminis CY03 in the family Rhodobacteracea.</title>
        <authorList>
            <person name="Zhang Y.-J."/>
        </authorList>
    </citation>
    <scope>NUCLEOTIDE SEQUENCE [LARGE SCALE GENOMIC DNA]</scope>
    <source>
        <strain evidence="8 9">CY03</strain>
    </source>
</reference>
<evidence type="ECO:0000259" key="7">
    <source>
        <dbReference type="PROSITE" id="PS51481"/>
    </source>
</evidence>
<dbReference type="GO" id="GO:0047324">
    <property type="term" value="F:phosphoenolpyruvate-glycerone phosphotransferase activity"/>
    <property type="evidence" value="ECO:0007669"/>
    <property type="project" value="UniProtKB-EC"/>
</dbReference>
<dbReference type="NCBIfam" id="NF011049">
    <property type="entry name" value="PRK14479.1"/>
    <property type="match status" value="1"/>
</dbReference>
<dbReference type="SMART" id="SM01120">
    <property type="entry name" value="Dak2"/>
    <property type="match status" value="1"/>
</dbReference>